<dbReference type="InterPro" id="IPR003439">
    <property type="entry name" value="ABC_transporter-like_ATP-bd"/>
</dbReference>
<dbReference type="InterPro" id="IPR050166">
    <property type="entry name" value="ABC_transporter_ATP-bind"/>
</dbReference>
<dbReference type="CDD" id="cd03293">
    <property type="entry name" value="ABC_NrtD_SsuB_transporters"/>
    <property type="match status" value="1"/>
</dbReference>
<evidence type="ECO:0000256" key="2">
    <source>
        <dbReference type="ARBA" id="ARBA00022448"/>
    </source>
</evidence>
<evidence type="ECO:0000313" key="10">
    <source>
        <dbReference type="EMBL" id="SMX47191.1"/>
    </source>
</evidence>
<dbReference type="InterPro" id="IPR027417">
    <property type="entry name" value="P-loop_NTPase"/>
</dbReference>
<dbReference type="GO" id="GO:0005524">
    <property type="term" value="F:ATP binding"/>
    <property type="evidence" value="ECO:0007669"/>
    <property type="project" value="UniProtKB-KW"/>
</dbReference>
<dbReference type="PROSITE" id="PS00211">
    <property type="entry name" value="ABC_TRANSPORTER_1"/>
    <property type="match status" value="1"/>
</dbReference>
<accession>A0A238KX90</accession>
<keyword evidence="11" id="KW-1185">Reference proteome</keyword>
<organism evidence="10 11">
    <name type="scientific">Maliponia aquimaris</name>
    <dbReference type="NCBI Taxonomy" id="1673631"/>
    <lineage>
        <taxon>Bacteria</taxon>
        <taxon>Pseudomonadati</taxon>
        <taxon>Pseudomonadota</taxon>
        <taxon>Alphaproteobacteria</taxon>
        <taxon>Rhodobacterales</taxon>
        <taxon>Paracoccaceae</taxon>
        <taxon>Maliponia</taxon>
    </lineage>
</organism>
<dbReference type="Proteomes" id="UP000207598">
    <property type="component" value="Unassembled WGS sequence"/>
</dbReference>
<dbReference type="InterPro" id="IPR017871">
    <property type="entry name" value="ABC_transporter-like_CS"/>
</dbReference>
<evidence type="ECO:0000256" key="4">
    <source>
        <dbReference type="ARBA" id="ARBA00022519"/>
    </source>
</evidence>
<reference evidence="10 11" key="1">
    <citation type="submission" date="2017-05" db="EMBL/GenBank/DDBJ databases">
        <authorList>
            <person name="Song R."/>
            <person name="Chenine A.L."/>
            <person name="Ruprecht R.M."/>
        </authorList>
    </citation>
    <scope>NUCLEOTIDE SEQUENCE [LARGE SCALE GENOMIC DNA]</scope>
    <source>
        <strain evidence="10 11">CECT 8898</strain>
    </source>
</reference>
<dbReference type="OrthoDB" id="9802264at2"/>
<keyword evidence="8" id="KW-0472">Membrane</keyword>
<dbReference type="PROSITE" id="PS50893">
    <property type="entry name" value="ABC_TRANSPORTER_2"/>
    <property type="match status" value="1"/>
</dbReference>
<dbReference type="AlphaFoldDB" id="A0A238KX90"/>
<comment type="similarity">
    <text evidence="1">Belongs to the ABC transporter superfamily.</text>
</comment>
<keyword evidence="3" id="KW-1003">Cell membrane</keyword>
<dbReference type="GO" id="GO:0016887">
    <property type="term" value="F:ATP hydrolysis activity"/>
    <property type="evidence" value="ECO:0007669"/>
    <property type="project" value="InterPro"/>
</dbReference>
<keyword evidence="2" id="KW-0813">Transport</keyword>
<evidence type="ECO:0000256" key="7">
    <source>
        <dbReference type="ARBA" id="ARBA00022967"/>
    </source>
</evidence>
<dbReference type="SMART" id="SM00382">
    <property type="entry name" value="AAA"/>
    <property type="match status" value="1"/>
</dbReference>
<sequence length="268" mass="29631">MSGLSIDKISMRFDLPNGASVQALKDVSLTLAEGELLSVLGPSGCGKTTLLNIVAGFLAPTSGEITLNGHQVKGPDAERGMVFQQGALFEWMNVRDNVSFGPRMAGRREADWGSHVDHLLDVVGLRDFKEKAVYELSGGMQQRVALARCLANDPDVILMDEPLGALDALTREKMQGLVLKLWKETGKTIILITHSVEEALLLGERLLVMAPRPGRIHREYRLPFADMGVNSDLRQVKKHPEFGQRREEILGMIWDMEEEIMGRAEESA</sequence>
<feature type="domain" description="ABC transporter" evidence="9">
    <location>
        <begin position="4"/>
        <end position="236"/>
    </location>
</feature>
<dbReference type="Pfam" id="PF00005">
    <property type="entry name" value="ABC_tran"/>
    <property type="match status" value="1"/>
</dbReference>
<dbReference type="Gene3D" id="3.40.50.300">
    <property type="entry name" value="P-loop containing nucleotide triphosphate hydrolases"/>
    <property type="match status" value="1"/>
</dbReference>
<evidence type="ECO:0000256" key="3">
    <source>
        <dbReference type="ARBA" id="ARBA00022475"/>
    </source>
</evidence>
<keyword evidence="10" id="KW-0378">Hydrolase</keyword>
<keyword evidence="5" id="KW-0547">Nucleotide-binding</keyword>
<proteinExistence type="inferred from homology"/>
<evidence type="ECO:0000259" key="9">
    <source>
        <dbReference type="PROSITE" id="PS50893"/>
    </source>
</evidence>
<evidence type="ECO:0000256" key="8">
    <source>
        <dbReference type="ARBA" id="ARBA00023136"/>
    </source>
</evidence>
<evidence type="ECO:0000256" key="5">
    <source>
        <dbReference type="ARBA" id="ARBA00022741"/>
    </source>
</evidence>
<gene>
    <name evidence="10" type="primary">tauB</name>
    <name evidence="10" type="ORF">MAA8898_03593</name>
</gene>
<dbReference type="PANTHER" id="PTHR42788:SF18">
    <property type="entry name" value="TAURINE IMPORT ATP-BINDING PROTEIN TAUB"/>
    <property type="match status" value="1"/>
</dbReference>
<keyword evidence="7" id="KW-1278">Translocase</keyword>
<dbReference type="PANTHER" id="PTHR42788">
    <property type="entry name" value="TAURINE IMPORT ATP-BINDING PROTEIN-RELATED"/>
    <property type="match status" value="1"/>
</dbReference>
<dbReference type="RefSeq" id="WP_094022373.1">
    <property type="nucleotide sequence ID" value="NZ_FXYF01000011.1"/>
</dbReference>
<keyword evidence="4" id="KW-0997">Cell inner membrane</keyword>
<evidence type="ECO:0000313" key="11">
    <source>
        <dbReference type="Proteomes" id="UP000207598"/>
    </source>
</evidence>
<evidence type="ECO:0000256" key="6">
    <source>
        <dbReference type="ARBA" id="ARBA00022840"/>
    </source>
</evidence>
<evidence type="ECO:0000256" key="1">
    <source>
        <dbReference type="ARBA" id="ARBA00005417"/>
    </source>
</evidence>
<name>A0A238KX90_9RHOB</name>
<keyword evidence="6 10" id="KW-0067">ATP-binding</keyword>
<dbReference type="SUPFAM" id="SSF52540">
    <property type="entry name" value="P-loop containing nucleoside triphosphate hydrolases"/>
    <property type="match status" value="1"/>
</dbReference>
<dbReference type="EMBL" id="FXYF01000011">
    <property type="protein sequence ID" value="SMX47191.1"/>
    <property type="molecule type" value="Genomic_DNA"/>
</dbReference>
<dbReference type="InterPro" id="IPR003593">
    <property type="entry name" value="AAA+_ATPase"/>
</dbReference>
<dbReference type="EC" id="3.6.3.36" evidence="10"/>
<protein>
    <submittedName>
        <fullName evidence="10">Taurine import ATP-binding protein TauB</fullName>
        <ecNumber evidence="10">3.6.3.36</ecNumber>
    </submittedName>
</protein>